<evidence type="ECO:0000313" key="3">
    <source>
        <dbReference type="EMBL" id="CAH8246032.1"/>
    </source>
</evidence>
<feature type="coiled-coil region" evidence="1">
    <location>
        <begin position="70"/>
        <end position="101"/>
    </location>
</feature>
<comment type="caution">
    <text evidence="3">The sequence shown here is derived from an EMBL/GenBank/DDBJ whole genome shotgun (WGS) entry which is preliminary data.</text>
</comment>
<dbReference type="Proteomes" id="UP001154322">
    <property type="component" value="Unassembled WGS sequence"/>
</dbReference>
<proteinExistence type="predicted"/>
<evidence type="ECO:0000256" key="1">
    <source>
        <dbReference type="SAM" id="Coils"/>
    </source>
</evidence>
<sequence length="126" mass="14475">MKRRDFGMRVSCCSCKTPFHITAIHTEDMGEGIEKVYITCPICRQKFVGYYTDESIRNLQKKIRKAAPKLRNEKYDQKVLKKRIAKLQKQMKSEMDALRKQIEVGAEKEQEGQDGEGTSKGEASKA</sequence>
<gene>
    <name evidence="3" type="ORF">WJ0W_003269</name>
</gene>
<keyword evidence="1" id="KW-0175">Coiled coil</keyword>
<keyword evidence="4" id="KW-1185">Reference proteome</keyword>
<feature type="region of interest" description="Disordered" evidence="2">
    <location>
        <begin position="101"/>
        <end position="126"/>
    </location>
</feature>
<evidence type="ECO:0000313" key="4">
    <source>
        <dbReference type="Proteomes" id="UP001154322"/>
    </source>
</evidence>
<evidence type="ECO:0000256" key="2">
    <source>
        <dbReference type="SAM" id="MobiDB-lite"/>
    </source>
</evidence>
<dbReference type="EMBL" id="CALYLO010000004">
    <property type="protein sequence ID" value="CAH8246032.1"/>
    <property type="molecule type" value="Genomic_DNA"/>
</dbReference>
<name>A0ABM9G2Y4_9BACL</name>
<evidence type="ECO:0008006" key="5">
    <source>
        <dbReference type="Google" id="ProtNLM"/>
    </source>
</evidence>
<reference evidence="3" key="1">
    <citation type="submission" date="2022-06" db="EMBL/GenBank/DDBJ databases">
        <authorList>
            <person name="Dietemann V."/>
            <person name="Ory F."/>
            <person name="Dainat B."/>
            <person name="Oberhansli S."/>
        </authorList>
    </citation>
    <scope>NUCLEOTIDE SEQUENCE</scope>
    <source>
        <strain evidence="3">Ena-SAMPLE-TAB-26-04-2022-14:26:32:270-5432</strain>
    </source>
</reference>
<protein>
    <recommendedName>
        <fullName evidence="5">Transglycosylase</fullName>
    </recommendedName>
</protein>
<organism evidence="3 4">
    <name type="scientific">Paenibacillus melissococcoides</name>
    <dbReference type="NCBI Taxonomy" id="2912268"/>
    <lineage>
        <taxon>Bacteria</taxon>
        <taxon>Bacillati</taxon>
        <taxon>Bacillota</taxon>
        <taxon>Bacilli</taxon>
        <taxon>Bacillales</taxon>
        <taxon>Paenibacillaceae</taxon>
        <taxon>Paenibacillus</taxon>
    </lineage>
</organism>
<accession>A0ABM9G2Y4</accession>